<evidence type="ECO:0000313" key="3">
    <source>
        <dbReference type="Proteomes" id="UP000199679"/>
    </source>
</evidence>
<gene>
    <name evidence="2" type="ORF">SAMN05216490_1101</name>
</gene>
<dbReference type="RefSeq" id="WP_157682059.1">
    <property type="nucleotide sequence ID" value="NZ_LT629740.1"/>
</dbReference>
<organism evidence="2 3">
    <name type="scientific">Mucilaginibacter mallensis</name>
    <dbReference type="NCBI Taxonomy" id="652787"/>
    <lineage>
        <taxon>Bacteria</taxon>
        <taxon>Pseudomonadati</taxon>
        <taxon>Bacteroidota</taxon>
        <taxon>Sphingobacteriia</taxon>
        <taxon>Sphingobacteriales</taxon>
        <taxon>Sphingobacteriaceae</taxon>
        <taxon>Mucilaginibacter</taxon>
    </lineage>
</organism>
<name>A0A1H1RZ74_MUCMA</name>
<reference evidence="2 3" key="1">
    <citation type="submission" date="2016-10" db="EMBL/GenBank/DDBJ databases">
        <authorList>
            <person name="de Groot N.N."/>
        </authorList>
    </citation>
    <scope>NUCLEOTIDE SEQUENCE [LARGE SCALE GENOMIC DNA]</scope>
    <source>
        <strain evidence="2 3">MP1X4</strain>
    </source>
</reference>
<keyword evidence="3" id="KW-1185">Reference proteome</keyword>
<proteinExistence type="predicted"/>
<evidence type="ECO:0000256" key="1">
    <source>
        <dbReference type="SAM" id="Phobius"/>
    </source>
</evidence>
<keyword evidence="1" id="KW-0812">Transmembrane</keyword>
<protein>
    <submittedName>
        <fullName evidence="2">Uncharacterized protein</fullName>
    </submittedName>
</protein>
<feature type="transmembrane region" description="Helical" evidence="1">
    <location>
        <begin position="12"/>
        <end position="32"/>
    </location>
</feature>
<accession>A0A1H1RZ74</accession>
<feature type="transmembrane region" description="Helical" evidence="1">
    <location>
        <begin position="38"/>
        <end position="61"/>
    </location>
</feature>
<dbReference type="OrthoDB" id="1099872at2"/>
<dbReference type="Proteomes" id="UP000199679">
    <property type="component" value="Chromosome I"/>
</dbReference>
<dbReference type="EMBL" id="LT629740">
    <property type="protein sequence ID" value="SDS40856.1"/>
    <property type="molecule type" value="Genomic_DNA"/>
</dbReference>
<dbReference type="AlphaFoldDB" id="A0A1H1RZ74"/>
<keyword evidence="1" id="KW-0472">Membrane</keyword>
<dbReference type="STRING" id="652787.SAMN05216490_1101"/>
<evidence type="ECO:0000313" key="2">
    <source>
        <dbReference type="EMBL" id="SDS40856.1"/>
    </source>
</evidence>
<keyword evidence="1" id="KW-1133">Transmembrane helix</keyword>
<sequence>MRKILFRGRFIFIPLAVAAFLTLISFVVMQLWNNLMPVIFHLGVITFWQALGLFILCKILFGFGKGGHRGGFGGGAPWMRHRMEEHFKHMTPEQKEKFKQKWSERCGGFGGPRGRRFADWDSFTAAEETPKPTE</sequence>